<sequence length="192" mass="21782">METSKGRSIVLIIIAIILLIALAAGIILYFNFYDINKLNPSLKAILSKVPILNKKIIQQDVSADANKEEEKQQILQEKEKIKEEWAAIEKQKLELQNKEAELKQKEAELEAKEQEIQVNNEKLETQIANVKNLAQYYELMDASSAAKILQNVEDEFLIQLFQNMKKDAVAEILSNLDPKKAASVTKKMSGLQ</sequence>
<keyword evidence="4" id="KW-0966">Cell projection</keyword>
<evidence type="ECO:0000313" key="4">
    <source>
        <dbReference type="EMBL" id="GAQ26255.1"/>
    </source>
</evidence>
<dbReference type="EMBL" id="DF977003">
    <property type="protein sequence ID" value="GAQ26255.1"/>
    <property type="molecule type" value="Genomic_DNA"/>
</dbReference>
<evidence type="ECO:0000256" key="2">
    <source>
        <dbReference type="SAM" id="Phobius"/>
    </source>
</evidence>
<feature type="coiled-coil region" evidence="1">
    <location>
        <begin position="64"/>
        <end position="133"/>
    </location>
</feature>
<name>A0A0U9HQ26_9FIRM</name>
<dbReference type="Gene3D" id="1.10.220.30">
    <property type="match status" value="1"/>
</dbReference>
<keyword evidence="2" id="KW-1133">Transmembrane helix</keyword>
<dbReference type="OrthoDB" id="1724615at2"/>
<proteinExistence type="predicted"/>
<keyword evidence="2" id="KW-0812">Transmembrane</keyword>
<keyword evidence="4" id="KW-0969">Cilium</keyword>
<evidence type="ECO:0000256" key="1">
    <source>
        <dbReference type="SAM" id="Coils"/>
    </source>
</evidence>
<dbReference type="AlphaFoldDB" id="A0A0U9HQ26"/>
<dbReference type="RefSeq" id="WP_059034159.1">
    <property type="nucleotide sequence ID" value="NZ_DF977003.1"/>
</dbReference>
<evidence type="ECO:0000313" key="5">
    <source>
        <dbReference type="Proteomes" id="UP000062160"/>
    </source>
</evidence>
<protein>
    <submittedName>
        <fullName evidence="4">Flagellar motility protein MotE, a chaperone for MotC folding</fullName>
    </submittedName>
</protein>
<keyword evidence="5" id="KW-1185">Reference proteome</keyword>
<dbReference type="Pfam" id="PF03448">
    <property type="entry name" value="MgtE_N"/>
    <property type="match status" value="1"/>
</dbReference>
<accession>A0A0U9HQ26</accession>
<dbReference type="Proteomes" id="UP000062160">
    <property type="component" value="Unassembled WGS sequence"/>
</dbReference>
<keyword evidence="2" id="KW-0472">Membrane</keyword>
<feature type="transmembrane region" description="Helical" evidence="2">
    <location>
        <begin position="9"/>
        <end position="32"/>
    </location>
</feature>
<dbReference type="InterPro" id="IPR006668">
    <property type="entry name" value="Mg_transptr_MgtE_intracell_dom"/>
</dbReference>
<dbReference type="STRING" id="224999.GCA_001485475_02299"/>
<reference evidence="4" key="1">
    <citation type="journal article" date="2016" name="Genome Announc.">
        <title>Draft Genome Sequence of the Syntrophic Lactate-Degrading Bacterium Tepidanaerobacter syntrophicus JLT.</title>
        <authorList>
            <person name="Matsuura N."/>
            <person name="Ohashi A."/>
            <person name="Tourlousse D.M."/>
            <person name="Sekiguchi Y."/>
        </authorList>
    </citation>
    <scope>NUCLEOTIDE SEQUENCE [LARGE SCALE GENOMIC DNA]</scope>
    <source>
        <strain evidence="4">JL</strain>
    </source>
</reference>
<evidence type="ECO:0000259" key="3">
    <source>
        <dbReference type="Pfam" id="PF03448"/>
    </source>
</evidence>
<keyword evidence="4" id="KW-0282">Flagellum</keyword>
<keyword evidence="1" id="KW-0175">Coiled coil</keyword>
<gene>
    <name evidence="4" type="ORF">TSYNT_9519</name>
</gene>
<feature type="domain" description="Magnesium transporter MgtE intracellular" evidence="3">
    <location>
        <begin position="133"/>
        <end position="188"/>
    </location>
</feature>
<dbReference type="SUPFAM" id="SSF158791">
    <property type="entry name" value="MgtE N-terminal domain-like"/>
    <property type="match status" value="1"/>
</dbReference>
<organism evidence="4">
    <name type="scientific">Tepidanaerobacter syntrophicus</name>
    <dbReference type="NCBI Taxonomy" id="224999"/>
    <lineage>
        <taxon>Bacteria</taxon>
        <taxon>Bacillati</taxon>
        <taxon>Bacillota</taxon>
        <taxon>Clostridia</taxon>
        <taxon>Thermosediminibacterales</taxon>
        <taxon>Tepidanaerobacteraceae</taxon>
        <taxon>Tepidanaerobacter</taxon>
    </lineage>
</organism>